<dbReference type="Proteomes" id="UP000199630">
    <property type="component" value="Unassembled WGS sequence"/>
</dbReference>
<dbReference type="EMBL" id="FORH01000004">
    <property type="protein sequence ID" value="SFJ55790.1"/>
    <property type="molecule type" value="Genomic_DNA"/>
</dbReference>
<protein>
    <submittedName>
        <fullName evidence="1">Uncharacterized protein</fullName>
    </submittedName>
</protein>
<keyword evidence="2" id="KW-1185">Reference proteome</keyword>
<name>A0A1I3SBK5_9RHOB</name>
<dbReference type="AlphaFoldDB" id="A0A1I3SBK5"/>
<accession>A0A1I3SBK5</accession>
<evidence type="ECO:0000313" key="1">
    <source>
        <dbReference type="EMBL" id="SFJ55790.1"/>
    </source>
</evidence>
<organism evidence="1 2">
    <name type="scientific">Celeribacter neptunius</name>
    <dbReference type="NCBI Taxonomy" id="588602"/>
    <lineage>
        <taxon>Bacteria</taxon>
        <taxon>Pseudomonadati</taxon>
        <taxon>Pseudomonadota</taxon>
        <taxon>Alphaproteobacteria</taxon>
        <taxon>Rhodobacterales</taxon>
        <taxon>Roseobacteraceae</taxon>
        <taxon>Celeribacter</taxon>
    </lineage>
</organism>
<evidence type="ECO:0000313" key="2">
    <source>
        <dbReference type="Proteomes" id="UP000199630"/>
    </source>
</evidence>
<reference evidence="2" key="1">
    <citation type="submission" date="2016-10" db="EMBL/GenBank/DDBJ databases">
        <authorList>
            <person name="Varghese N."/>
            <person name="Submissions S."/>
        </authorList>
    </citation>
    <scope>NUCLEOTIDE SEQUENCE [LARGE SCALE GENOMIC DNA]</scope>
    <source>
        <strain evidence="2">DSM 26471</strain>
    </source>
</reference>
<proteinExistence type="predicted"/>
<gene>
    <name evidence="1" type="ORF">SAMN04487991_2397</name>
</gene>
<sequence length="200" mass="21519">MRRISSCLSGEGNLYKPPNTLGGCADSMCGCNTVATYSNLFFGEKMKAFIVIPLLAGVISASPSAVRAGDAGNILACIEAVEAYSARKVDEFDVRYTGRILGFSTAEWKGIQCEVSFEQVFNLTVDGQLYVVEGFAGREARSAFSQLEVDTDEAVSLLESRIQLLKNRLEEAEMKLQQPSPDIAAVSDYIHSGIARATGG</sequence>